<dbReference type="InterPro" id="IPR039448">
    <property type="entry name" value="Beta_helix"/>
</dbReference>
<feature type="region of interest" description="Disordered" evidence="4">
    <location>
        <begin position="439"/>
        <end position="461"/>
    </location>
</feature>
<feature type="domain" description="F-box" evidence="5">
    <location>
        <begin position="36"/>
        <end position="84"/>
    </location>
</feature>
<dbReference type="InterPro" id="IPR022441">
    <property type="entry name" value="Para_beta_helix_rpt-2"/>
</dbReference>
<dbReference type="SUPFAM" id="SSF51126">
    <property type="entry name" value="Pectin lyase-like"/>
    <property type="match status" value="4"/>
</dbReference>
<dbReference type="FunFam" id="2.160.20.10:FF:000061">
    <property type="entry name" value="F-box protein 10"/>
    <property type="match status" value="1"/>
</dbReference>
<dbReference type="Pfam" id="PF13229">
    <property type="entry name" value="Beta_helix"/>
    <property type="match status" value="1"/>
</dbReference>
<feature type="region of interest" description="Disordered" evidence="4">
    <location>
        <begin position="729"/>
        <end position="750"/>
    </location>
</feature>
<dbReference type="Pfam" id="PF00646">
    <property type="entry name" value="F-box"/>
    <property type="match status" value="1"/>
</dbReference>
<gene>
    <name evidence="6" type="ORF">SKAU_G00034310</name>
</gene>
<feature type="compositionally biased region" description="Basic and acidic residues" evidence="4">
    <location>
        <begin position="729"/>
        <end position="738"/>
    </location>
</feature>
<accession>A0A9Q1GFL1</accession>
<evidence type="ECO:0000313" key="7">
    <source>
        <dbReference type="Proteomes" id="UP001152622"/>
    </source>
</evidence>
<dbReference type="SMART" id="SM00722">
    <property type="entry name" value="CASH"/>
    <property type="match status" value="2"/>
</dbReference>
<dbReference type="OrthoDB" id="427974at2759"/>
<dbReference type="InterPro" id="IPR011050">
    <property type="entry name" value="Pectin_lyase_fold/virulence"/>
</dbReference>
<proteinExistence type="predicted"/>
<dbReference type="InterPro" id="IPR006626">
    <property type="entry name" value="PbH1"/>
</dbReference>
<evidence type="ECO:0000256" key="1">
    <source>
        <dbReference type="ARBA" id="ARBA00004906"/>
    </source>
</evidence>
<dbReference type="AlphaFoldDB" id="A0A9Q1GFL1"/>
<dbReference type="Pfam" id="PF05048">
    <property type="entry name" value="NosD"/>
    <property type="match status" value="2"/>
</dbReference>
<dbReference type="SUPFAM" id="SSF81383">
    <property type="entry name" value="F-box domain"/>
    <property type="match status" value="1"/>
</dbReference>
<feature type="compositionally biased region" description="Acidic residues" evidence="4">
    <location>
        <begin position="392"/>
        <end position="416"/>
    </location>
</feature>
<keyword evidence="3" id="KW-0833">Ubl conjugation pathway</keyword>
<dbReference type="PANTHER" id="PTHR22990:SF15">
    <property type="entry name" value="F-BOX ONLY PROTEIN 10"/>
    <property type="match status" value="1"/>
</dbReference>
<comment type="caution">
    <text evidence="6">The sequence shown here is derived from an EMBL/GenBank/DDBJ whole genome shotgun (WGS) entry which is preliminary data.</text>
</comment>
<organism evidence="6 7">
    <name type="scientific">Synaphobranchus kaupii</name>
    <name type="common">Kaup's arrowtooth eel</name>
    <dbReference type="NCBI Taxonomy" id="118154"/>
    <lineage>
        <taxon>Eukaryota</taxon>
        <taxon>Metazoa</taxon>
        <taxon>Chordata</taxon>
        <taxon>Craniata</taxon>
        <taxon>Vertebrata</taxon>
        <taxon>Euteleostomi</taxon>
        <taxon>Actinopterygii</taxon>
        <taxon>Neopterygii</taxon>
        <taxon>Teleostei</taxon>
        <taxon>Anguilliformes</taxon>
        <taxon>Synaphobranchidae</taxon>
        <taxon>Synaphobranchus</taxon>
    </lineage>
</organism>
<feature type="region of interest" description="Disordered" evidence="4">
    <location>
        <begin position="323"/>
        <end position="364"/>
    </location>
</feature>
<feature type="compositionally biased region" description="Low complexity" evidence="4">
    <location>
        <begin position="323"/>
        <end position="339"/>
    </location>
</feature>
<dbReference type="NCBIfam" id="TIGR03804">
    <property type="entry name" value="para_beta_helix"/>
    <property type="match status" value="1"/>
</dbReference>
<dbReference type="InterPro" id="IPR012334">
    <property type="entry name" value="Pectin_lyas_fold"/>
</dbReference>
<dbReference type="Proteomes" id="UP001152622">
    <property type="component" value="Chromosome 1"/>
</dbReference>
<dbReference type="SMART" id="SM00710">
    <property type="entry name" value="PbH1"/>
    <property type="match status" value="17"/>
</dbReference>
<reference evidence="6" key="1">
    <citation type="journal article" date="2023" name="Science">
        <title>Genome structures resolve the early diversification of teleost fishes.</title>
        <authorList>
            <person name="Parey E."/>
            <person name="Louis A."/>
            <person name="Montfort J."/>
            <person name="Bouchez O."/>
            <person name="Roques C."/>
            <person name="Iampietro C."/>
            <person name="Lluch J."/>
            <person name="Castinel A."/>
            <person name="Donnadieu C."/>
            <person name="Desvignes T."/>
            <person name="Floi Bucao C."/>
            <person name="Jouanno E."/>
            <person name="Wen M."/>
            <person name="Mejri S."/>
            <person name="Dirks R."/>
            <person name="Jansen H."/>
            <person name="Henkel C."/>
            <person name="Chen W.J."/>
            <person name="Zahm M."/>
            <person name="Cabau C."/>
            <person name="Klopp C."/>
            <person name="Thompson A.W."/>
            <person name="Robinson-Rechavi M."/>
            <person name="Braasch I."/>
            <person name="Lecointre G."/>
            <person name="Bobe J."/>
            <person name="Postlethwait J.H."/>
            <person name="Berthelot C."/>
            <person name="Roest Crollius H."/>
            <person name="Guiguen Y."/>
        </authorList>
    </citation>
    <scope>NUCLEOTIDE SEQUENCE</scope>
    <source>
        <strain evidence="6">WJC10195</strain>
    </source>
</reference>
<evidence type="ECO:0000256" key="2">
    <source>
        <dbReference type="ARBA" id="ARBA00022737"/>
    </source>
</evidence>
<dbReference type="GO" id="GO:0042981">
    <property type="term" value="P:regulation of apoptotic process"/>
    <property type="evidence" value="ECO:0007669"/>
    <property type="project" value="TreeGrafter"/>
</dbReference>
<dbReference type="InterPro" id="IPR001810">
    <property type="entry name" value="F-box_dom"/>
</dbReference>
<sequence length="1022" mass="109885">MYFTEVLCLGFEDRKESGKYGIACVTLKSVWGRTGVMEVAGLPVELWRVILAYLPLPDLGRCSLVCRAWRELILSLDKTRWRQLCLGCPECRHPNWPNRPHLEPPSWREALRQQAMASRTWTRNGPEPDSAACLYLFRRKKDRRTWRVGPGFEHETLRGALSVAGAYDRVVLHPGVYEEQTEVVLKVPVEIVGKGKLGEVALLVSIDQQCPTARLCNLVFMPAWFSPVVYKTSSGHVQLDNCNLEGGQLQVRGPGTCQARYCSFGQTSGAHFQGVALSLLESCDFSGSDTASVTVEGPPVSDRNWACKHLAALAKSSSAPFVAAASSGAGPTATTSNGARPERADGCPGAPPLGVAATPEDPWRKGGHWGGWRCRDRGAEEGYGEGTVIEDGCSESEPSEGEEEEDEEEGEEEEEEAFKAEAYKLNYSRHGLSHLLEPCRDSTLPGPHGAPPELSSLQQELQRDREAQVLAGSVQGCLLRRCLFRDGKGGVLVCNHGQAWLEGNVFRGLTYAVRCIQNAKIVMLRNEVYGCRASGVFLRLSAQGLIAENNIHSNAEAGLDIRKGANPIILCNRIHSGLRSGIVVLGNGKGSIRSNQIFGNKEAGVYILYNGNPVVSGNHIFQGQAAGIAVNENGRGLITENVIRDNQWGGVDIRRGGDPVLKNNFICHGYSDGVVVGERGRGVIEGNHIYCNRGCGVWVMSSSLPQLSGNRISHNRIYGVAVFCRKDSQGGGRGDEYPSRQGGGAGGGGNENFNEEGELLAWESDLDSEDERFSSRRPVSVALVEGNRISHNGAVGLYVKSSEALNAVGNAVHSNGGAGVAFIQSAQLSRLVANCVCGNGRTGVAVAAGCRVELRGNGIYDNGGPGVSSRGDGQIVENDVVGNRGCGLRLRESADIKVLRNRVQSARGCGIVVLEQVKGVVQENLVFQGWANSTKLLLHRDPGNSACVLLNNTLLARSRKSNGQTDPPWVLENPPPRPQPEGQPTSAPSGPPAQRGIAMATRITARVESGCHNNGSIFCTVL</sequence>
<dbReference type="InterPro" id="IPR036047">
    <property type="entry name" value="F-box-like_dom_sf"/>
</dbReference>
<protein>
    <recommendedName>
        <fullName evidence="5">F-box domain-containing protein</fullName>
    </recommendedName>
</protein>
<dbReference type="InterPro" id="IPR006633">
    <property type="entry name" value="Carb-bd_sugar_hydrolysis-dom"/>
</dbReference>
<dbReference type="EMBL" id="JAINUF010000001">
    <property type="protein sequence ID" value="KAJ8382653.1"/>
    <property type="molecule type" value="Genomic_DNA"/>
</dbReference>
<dbReference type="Gene3D" id="1.20.1280.50">
    <property type="match status" value="1"/>
</dbReference>
<evidence type="ECO:0000313" key="6">
    <source>
        <dbReference type="EMBL" id="KAJ8382653.1"/>
    </source>
</evidence>
<evidence type="ECO:0000256" key="4">
    <source>
        <dbReference type="SAM" id="MobiDB-lite"/>
    </source>
</evidence>
<feature type="compositionally biased region" description="Gly residues" evidence="4">
    <location>
        <begin position="741"/>
        <end position="750"/>
    </location>
</feature>
<dbReference type="InterPro" id="IPR051550">
    <property type="entry name" value="SCF-Subunits/Alg-Epimerases"/>
</dbReference>
<keyword evidence="2" id="KW-0677">Repeat</keyword>
<dbReference type="InterPro" id="IPR007742">
    <property type="entry name" value="NosD_dom"/>
</dbReference>
<dbReference type="FunFam" id="1.20.1280.50:FF:000009">
    <property type="entry name" value="F-box only protein 10"/>
    <property type="match status" value="1"/>
</dbReference>
<evidence type="ECO:0000256" key="3">
    <source>
        <dbReference type="ARBA" id="ARBA00022786"/>
    </source>
</evidence>
<dbReference type="Gene3D" id="2.160.20.10">
    <property type="entry name" value="Single-stranded right-handed beta-helix, Pectin lyase-like"/>
    <property type="match status" value="3"/>
</dbReference>
<comment type="pathway">
    <text evidence="1">Protein modification; protein ubiquitination.</text>
</comment>
<dbReference type="PANTHER" id="PTHR22990">
    <property type="entry name" value="F-BOX ONLY PROTEIN"/>
    <property type="match status" value="1"/>
</dbReference>
<name>A0A9Q1GFL1_SYNKA</name>
<keyword evidence="7" id="KW-1185">Reference proteome</keyword>
<dbReference type="CDD" id="cd22090">
    <property type="entry name" value="F-box_FBXO10"/>
    <property type="match status" value="1"/>
</dbReference>
<evidence type="ECO:0000259" key="5">
    <source>
        <dbReference type="PROSITE" id="PS50181"/>
    </source>
</evidence>
<dbReference type="GO" id="GO:0006511">
    <property type="term" value="P:ubiquitin-dependent protein catabolic process"/>
    <property type="evidence" value="ECO:0007669"/>
    <property type="project" value="TreeGrafter"/>
</dbReference>
<feature type="region of interest" description="Disordered" evidence="4">
    <location>
        <begin position="958"/>
        <end position="994"/>
    </location>
</feature>
<dbReference type="FunFam" id="2.160.20.10:FF:000015">
    <property type="entry name" value="F-box only protein 10"/>
    <property type="match status" value="1"/>
</dbReference>
<dbReference type="PROSITE" id="PS50181">
    <property type="entry name" value="FBOX"/>
    <property type="match status" value="1"/>
</dbReference>
<dbReference type="SMART" id="SM00256">
    <property type="entry name" value="FBOX"/>
    <property type="match status" value="1"/>
</dbReference>
<feature type="region of interest" description="Disordered" evidence="4">
    <location>
        <begin position="380"/>
        <end position="417"/>
    </location>
</feature>